<name>F9S4R6_9VIBR</name>
<evidence type="ECO:0000313" key="2">
    <source>
        <dbReference type="Proteomes" id="UP000004605"/>
    </source>
</evidence>
<keyword evidence="2" id="KW-1185">Reference proteome</keyword>
<organism evidence="1 2">
    <name type="scientific">Vibrio ichthyoenteri ATCC 700023</name>
    <dbReference type="NCBI Taxonomy" id="870968"/>
    <lineage>
        <taxon>Bacteria</taxon>
        <taxon>Pseudomonadati</taxon>
        <taxon>Pseudomonadota</taxon>
        <taxon>Gammaproteobacteria</taxon>
        <taxon>Vibrionales</taxon>
        <taxon>Vibrionaceae</taxon>
        <taxon>Vibrio</taxon>
    </lineage>
</organism>
<gene>
    <name evidence="1" type="ORF">VII00023_04962</name>
</gene>
<accession>F9S4R6</accession>
<dbReference type="EMBL" id="AFWF01000207">
    <property type="protein sequence ID" value="EGU36465.1"/>
    <property type="molecule type" value="Genomic_DNA"/>
</dbReference>
<evidence type="ECO:0000313" key="1">
    <source>
        <dbReference type="EMBL" id="EGU36465.1"/>
    </source>
</evidence>
<sequence length="37" mass="4445">MMVFLIGLTFGRGIWKQYPPEEENRRQKVMIYNTGIK</sequence>
<dbReference type="Proteomes" id="UP000004605">
    <property type="component" value="Unassembled WGS sequence"/>
</dbReference>
<comment type="caution">
    <text evidence="1">The sequence shown here is derived from an EMBL/GenBank/DDBJ whole genome shotgun (WGS) entry which is preliminary data.</text>
</comment>
<dbReference type="AlphaFoldDB" id="F9S4R6"/>
<proteinExistence type="predicted"/>
<reference evidence="1 2" key="1">
    <citation type="journal article" date="2012" name="Int. J. Syst. Evol. Microbiol.">
        <title>Vibrio caribbeanicus sp. nov., isolated from the marine sponge Scleritoderma cyanea.</title>
        <authorList>
            <person name="Hoffmann M."/>
            <person name="Monday S.R."/>
            <person name="Allard M.W."/>
            <person name="Strain E.A."/>
            <person name="Whittaker P."/>
            <person name="Naum M."/>
            <person name="McCarthy P.J."/>
            <person name="Lopez J.V."/>
            <person name="Fischer M."/>
            <person name="Brown E.W."/>
        </authorList>
    </citation>
    <scope>NUCLEOTIDE SEQUENCE [LARGE SCALE GENOMIC DNA]</scope>
    <source>
        <strain evidence="1 2">ATCC 700023</strain>
    </source>
</reference>
<protein>
    <submittedName>
        <fullName evidence="1">Uncharacterized protein</fullName>
    </submittedName>
</protein>